<proteinExistence type="predicted"/>
<feature type="region of interest" description="Disordered" evidence="1">
    <location>
        <begin position="325"/>
        <end position="379"/>
    </location>
</feature>
<feature type="compositionally biased region" description="Polar residues" evidence="1">
    <location>
        <begin position="325"/>
        <end position="340"/>
    </location>
</feature>
<feature type="region of interest" description="Disordered" evidence="1">
    <location>
        <begin position="37"/>
        <end position="66"/>
    </location>
</feature>
<dbReference type="AlphaFoldDB" id="A0A177WSM5"/>
<evidence type="ECO:0000313" key="3">
    <source>
        <dbReference type="Proteomes" id="UP000077115"/>
    </source>
</evidence>
<dbReference type="VEuPathDB" id="FungiDB:BDEG_25810"/>
<reference evidence="2 3" key="2">
    <citation type="submission" date="2016-05" db="EMBL/GenBank/DDBJ databases">
        <title>Lineage-specific infection strategies underlie the spectrum of fungal disease in amphibians.</title>
        <authorList>
            <person name="Cuomo C.A."/>
            <person name="Farrer R.A."/>
            <person name="James T."/>
            <person name="Longcore J."/>
            <person name="Birren B."/>
        </authorList>
    </citation>
    <scope>NUCLEOTIDE SEQUENCE [LARGE SCALE GENOMIC DNA]</scope>
    <source>
        <strain evidence="2 3">JEL423</strain>
    </source>
</reference>
<reference evidence="2 3" key="1">
    <citation type="submission" date="2006-10" db="EMBL/GenBank/DDBJ databases">
        <title>The Genome Sequence of Batrachochytrium dendrobatidis JEL423.</title>
        <authorList>
            <consortium name="The Broad Institute Genome Sequencing Platform"/>
            <person name="Birren B."/>
            <person name="Lander E."/>
            <person name="Galagan J."/>
            <person name="Cuomo C."/>
            <person name="Devon K."/>
            <person name="Jaffe D."/>
            <person name="Butler J."/>
            <person name="Alvarez P."/>
            <person name="Gnerre S."/>
            <person name="Grabherr M."/>
            <person name="Kleber M."/>
            <person name="Mauceli E."/>
            <person name="Brockman W."/>
            <person name="Young S."/>
            <person name="LaButti K."/>
            <person name="Sykes S."/>
            <person name="DeCaprio D."/>
            <person name="Crawford M."/>
            <person name="Koehrsen M."/>
            <person name="Engels R."/>
            <person name="Montgomery P."/>
            <person name="Pearson M."/>
            <person name="Howarth C."/>
            <person name="Larson L."/>
            <person name="White J."/>
            <person name="O'Leary S."/>
            <person name="Kodira C."/>
            <person name="Zeng Q."/>
            <person name="Yandava C."/>
            <person name="Alvarado L."/>
            <person name="Longcore J."/>
            <person name="James T."/>
        </authorList>
    </citation>
    <scope>NUCLEOTIDE SEQUENCE [LARGE SCALE GENOMIC DNA]</scope>
    <source>
        <strain evidence="2 3">JEL423</strain>
    </source>
</reference>
<evidence type="ECO:0000313" key="2">
    <source>
        <dbReference type="EMBL" id="OAJ42351.1"/>
    </source>
</evidence>
<feature type="region of interest" description="Disordered" evidence="1">
    <location>
        <begin position="925"/>
        <end position="954"/>
    </location>
</feature>
<name>A0A177WSM5_BATDL</name>
<gene>
    <name evidence="2" type="ORF">BDEG_25810</name>
</gene>
<evidence type="ECO:0000256" key="1">
    <source>
        <dbReference type="SAM" id="MobiDB-lite"/>
    </source>
</evidence>
<sequence length="987" mass="106126">MSNTLYSPVSASSSDKRLFLRPSQPILYSSNSTASISASPIFDPPRKRQSHYGTRRNSGFTNPLPVHAFHSQQKPLQSNDHSLSDTQRFSIDHFGTSATYHQTMTDKECYYRNERLDYGNVMSVTAESVDYNNSSDTIHRQPLSRSRSTLGQAKLFASTVINGIGKRLSIIPHRSISAGENLNGCGYTNAATTDPTTARTNRNSFGNFAEQYSSHSNPYVAKNHLRAASSPDLVTARAAFDDGVHSSSWNASLAVRPQVVDHHQPHNHAHQNNDKVDNQFSNHCNYNRTSMSVEPDYPTLTVTSNSSSLHPVSNIQPFTQAYTQPEMPTSRNSLDTSLLHSNHGRRHASTSARISIDGNNNNTRSFSLGNKSATAPTSSGSRAWNFLKSFGSSSKLPQKLGFSSDHAGDRATDMHGSQSSLSTVPEDRQQNHCSGVNHHRLHTMDASVLTAMDMHASANSSPTLSFSSTGKAKTSLPHSVPNVVHTTTTPTSPVATAMSLRSDSIEGSVASTSSTLLATPTHLVHTITPSSTPNAALKSRKFNTPKLQLNLTPGSPVLPSPVETENIGLKREIEELRESLRREILGRSLVQHELDSAIEQLVITTNENIFVQEYLETKAKYIAIQARVLSLEQRCNHANYGCGCVNSPMSVSHSVNSPISNQICASNNSPNPVPFSLGSSTDKRNSTCSACVEYNLQGSSNGIPVHCGCPPVRHARSRKAKISGGKRHGNSNVGTICSTNGCTSNHCCSNITICSCGNHPCKPRTGSSSSESSSTVNSDTTVNALSSTCHLHRCNAHLQNHCHLPDCPCALHTTKQLSSPTAVPPCPLSCGRSHIQSARKRAGWQSSIFFPSSSATAVTASSSAPTLPIAHAPISTIAVQPHSNGTESLSHLSKCPPTPSTNMRHKHSFSLSSYKLSKLMLAHPSSPETCDGDASDVSTVKGGSSSKSKNRSSCSEININAPLPSIVAGSTIYSSRSPQLTLIWPTT</sequence>
<dbReference type="EMBL" id="DS022307">
    <property type="protein sequence ID" value="OAJ42351.1"/>
    <property type="molecule type" value="Genomic_DNA"/>
</dbReference>
<feature type="region of interest" description="Disordered" evidence="1">
    <location>
        <begin position="397"/>
        <end position="433"/>
    </location>
</feature>
<feature type="compositionally biased region" description="Polar residues" evidence="1">
    <location>
        <begin position="349"/>
        <end position="379"/>
    </location>
</feature>
<feature type="region of interest" description="Disordered" evidence="1">
    <location>
        <begin position="458"/>
        <end position="495"/>
    </location>
</feature>
<protein>
    <submittedName>
        <fullName evidence="2">Uncharacterized protein</fullName>
    </submittedName>
</protein>
<feature type="compositionally biased region" description="Low complexity" evidence="1">
    <location>
        <begin position="477"/>
        <end position="495"/>
    </location>
</feature>
<dbReference type="Proteomes" id="UP000077115">
    <property type="component" value="Unassembled WGS sequence"/>
</dbReference>
<accession>A0A177WSM5</accession>
<organism evidence="2 3">
    <name type="scientific">Batrachochytrium dendrobatidis (strain JEL423)</name>
    <dbReference type="NCBI Taxonomy" id="403673"/>
    <lineage>
        <taxon>Eukaryota</taxon>
        <taxon>Fungi</taxon>
        <taxon>Fungi incertae sedis</taxon>
        <taxon>Chytridiomycota</taxon>
        <taxon>Chytridiomycota incertae sedis</taxon>
        <taxon>Chytridiomycetes</taxon>
        <taxon>Rhizophydiales</taxon>
        <taxon>Rhizophydiales incertae sedis</taxon>
        <taxon>Batrachochytrium</taxon>
    </lineage>
</organism>
<feature type="compositionally biased region" description="Low complexity" evidence="1">
    <location>
        <begin position="935"/>
        <end position="954"/>
    </location>
</feature>
<feature type="compositionally biased region" description="Polar residues" evidence="1">
    <location>
        <begin position="458"/>
        <end position="472"/>
    </location>
</feature>